<dbReference type="Proteomes" id="UP000248326">
    <property type="component" value="Unassembled WGS sequence"/>
</dbReference>
<accession>A0A318SDQ3</accession>
<organism evidence="1 2">
    <name type="scientific">Deinococcus yavapaiensis KR-236</name>
    <dbReference type="NCBI Taxonomy" id="694435"/>
    <lineage>
        <taxon>Bacteria</taxon>
        <taxon>Thermotogati</taxon>
        <taxon>Deinococcota</taxon>
        <taxon>Deinococci</taxon>
        <taxon>Deinococcales</taxon>
        <taxon>Deinococcaceae</taxon>
        <taxon>Deinococcus</taxon>
    </lineage>
</organism>
<keyword evidence="2" id="KW-1185">Reference proteome</keyword>
<dbReference type="SUPFAM" id="SSF46785">
    <property type="entry name" value="Winged helix' DNA-binding domain"/>
    <property type="match status" value="1"/>
</dbReference>
<sequence>MTRESSPSVWQRLEDPDAARVLVDPDARAFFTPFVWRERRVGDVAEELGVTVNAVLYRVRQFLRLGLLEVTRIEPRAGRAIRYYRSTSRGYFVPFSSTTAETVPELYEETLEGARRAVMRALTRTWSSLADDPRWFGLYTYGDEKGLQSHVVLPVPPDDPKRSPETFIAWLLSDEAPAVWDNTVPIRLAREDAKAFQRDLAALKHKYDERRLSEGGEEYLLRLTFTPT</sequence>
<dbReference type="EMBL" id="QJSX01000002">
    <property type="protein sequence ID" value="PYE55668.1"/>
    <property type="molecule type" value="Genomic_DNA"/>
</dbReference>
<comment type="caution">
    <text evidence="1">The sequence shown here is derived from an EMBL/GenBank/DDBJ whole genome shotgun (WGS) entry which is preliminary data.</text>
</comment>
<gene>
    <name evidence="1" type="ORF">DES52_10231</name>
</gene>
<dbReference type="InterPro" id="IPR036388">
    <property type="entry name" value="WH-like_DNA-bd_sf"/>
</dbReference>
<dbReference type="InterPro" id="IPR036390">
    <property type="entry name" value="WH_DNA-bd_sf"/>
</dbReference>
<evidence type="ECO:0008006" key="3">
    <source>
        <dbReference type="Google" id="ProtNLM"/>
    </source>
</evidence>
<dbReference type="RefSeq" id="WP_110885235.1">
    <property type="nucleotide sequence ID" value="NZ_QJSX01000002.1"/>
</dbReference>
<name>A0A318SDQ3_9DEIO</name>
<reference evidence="1 2" key="1">
    <citation type="submission" date="2018-06" db="EMBL/GenBank/DDBJ databases">
        <title>Genomic Encyclopedia of Type Strains, Phase IV (KMG-IV): sequencing the most valuable type-strain genomes for metagenomic binning, comparative biology and taxonomic classification.</title>
        <authorList>
            <person name="Goeker M."/>
        </authorList>
    </citation>
    <scope>NUCLEOTIDE SEQUENCE [LARGE SCALE GENOMIC DNA]</scope>
    <source>
        <strain evidence="1 2">DSM 18048</strain>
    </source>
</reference>
<evidence type="ECO:0000313" key="2">
    <source>
        <dbReference type="Proteomes" id="UP000248326"/>
    </source>
</evidence>
<dbReference type="OrthoDB" id="62925at2"/>
<proteinExistence type="predicted"/>
<evidence type="ECO:0000313" key="1">
    <source>
        <dbReference type="EMBL" id="PYE55668.1"/>
    </source>
</evidence>
<protein>
    <recommendedName>
        <fullName evidence="3">Helix-turn-helix protein</fullName>
    </recommendedName>
</protein>
<dbReference type="Gene3D" id="1.10.10.10">
    <property type="entry name" value="Winged helix-like DNA-binding domain superfamily/Winged helix DNA-binding domain"/>
    <property type="match status" value="1"/>
</dbReference>
<dbReference type="AlphaFoldDB" id="A0A318SDQ3"/>